<evidence type="ECO:0000256" key="4">
    <source>
        <dbReference type="ARBA" id="ARBA00022771"/>
    </source>
</evidence>
<dbReference type="EMBL" id="HADY01015512">
    <property type="protein sequence ID" value="SBP53997.1"/>
    <property type="molecule type" value="Transcribed_RNA"/>
</dbReference>
<dbReference type="GO" id="GO:0005654">
    <property type="term" value="C:nucleoplasm"/>
    <property type="evidence" value="ECO:0007669"/>
    <property type="project" value="UniProtKB-SubCell"/>
</dbReference>
<name>A0A1A8AFW1_NOTFU</name>
<evidence type="ECO:0000313" key="15">
    <source>
        <dbReference type="EMBL" id="SBP53997.1"/>
    </source>
</evidence>
<evidence type="ECO:0000256" key="6">
    <source>
        <dbReference type="ARBA" id="ARBA00023015"/>
    </source>
</evidence>
<dbReference type="Gene3D" id="6.20.210.20">
    <property type="entry name" value="THAP domain"/>
    <property type="match status" value="1"/>
</dbReference>
<accession>A0A1A8AFW1</accession>
<organism evidence="15">
    <name type="scientific">Nothobranchius furzeri</name>
    <name type="common">Turquoise killifish</name>
    <dbReference type="NCBI Taxonomy" id="105023"/>
    <lineage>
        <taxon>Eukaryota</taxon>
        <taxon>Metazoa</taxon>
        <taxon>Chordata</taxon>
        <taxon>Craniata</taxon>
        <taxon>Vertebrata</taxon>
        <taxon>Euteleostomi</taxon>
        <taxon>Actinopterygii</taxon>
        <taxon>Neopterygii</taxon>
        <taxon>Teleostei</taxon>
        <taxon>Neoteleostei</taxon>
        <taxon>Acanthomorphata</taxon>
        <taxon>Ovalentaria</taxon>
        <taxon>Atherinomorphae</taxon>
        <taxon>Cyprinodontiformes</taxon>
        <taxon>Nothobranchiidae</taxon>
        <taxon>Nothobranchius</taxon>
    </lineage>
</organism>
<dbReference type="GO" id="GO:0001935">
    <property type="term" value="P:endothelial cell proliferation"/>
    <property type="evidence" value="ECO:0007669"/>
    <property type="project" value="UniProtKB-UniRule"/>
</dbReference>
<dbReference type="SMART" id="SM00980">
    <property type="entry name" value="THAP"/>
    <property type="match status" value="1"/>
</dbReference>
<reference evidence="15" key="1">
    <citation type="submission" date="2016-05" db="EMBL/GenBank/DDBJ databases">
        <authorList>
            <person name="Lavstsen T."/>
            <person name="Jespersen J.S."/>
        </authorList>
    </citation>
    <scope>NUCLEOTIDE SEQUENCE</scope>
    <source>
        <tissue evidence="15">Brain</tissue>
    </source>
</reference>
<keyword evidence="4 12" id="KW-0863">Zinc-finger</keyword>
<comment type="similarity">
    <text evidence="2 13">Belongs to the THAP1 family.</text>
</comment>
<dbReference type="Pfam" id="PF05485">
    <property type="entry name" value="THAP"/>
    <property type="match status" value="1"/>
</dbReference>
<feature type="non-terminal residue" evidence="15">
    <location>
        <position position="1"/>
    </location>
</feature>
<proteinExistence type="inferred from homology"/>
<keyword evidence="10 13" id="KW-0539">Nucleus</keyword>
<evidence type="ECO:0000256" key="7">
    <source>
        <dbReference type="ARBA" id="ARBA00023054"/>
    </source>
</evidence>
<dbReference type="PANTHER" id="PTHR46600">
    <property type="entry name" value="THAP DOMAIN-CONTAINING"/>
    <property type="match status" value="1"/>
</dbReference>
<reference evidence="15" key="2">
    <citation type="submission" date="2016-06" db="EMBL/GenBank/DDBJ databases">
        <title>The genome of a short-lived fish provides insights into sex chromosome evolution and the genetic control of aging.</title>
        <authorList>
            <person name="Reichwald K."/>
            <person name="Felder M."/>
            <person name="Petzold A."/>
            <person name="Koch P."/>
            <person name="Groth M."/>
            <person name="Platzer M."/>
        </authorList>
    </citation>
    <scope>NUCLEOTIDE SEQUENCE</scope>
    <source>
        <tissue evidence="15">Brain</tissue>
    </source>
</reference>
<evidence type="ECO:0000256" key="9">
    <source>
        <dbReference type="ARBA" id="ARBA00023163"/>
    </source>
</evidence>
<sequence>VPFSGKPYPATMAQSRSKSYCSVPGCCSYAQKQPYLHFHAFPAAIDVRQKWVSALKREEGRKFVIRRGSTYVCSRHFTASDYVLGLSASCLKSDKVPSLE</sequence>
<comment type="subcellular location">
    <subcellularLocation>
        <location evidence="1 13">Nucleus</location>
        <location evidence="1 13">Nucleoplasm</location>
    </subcellularLocation>
</comment>
<evidence type="ECO:0000256" key="8">
    <source>
        <dbReference type="ARBA" id="ARBA00023125"/>
    </source>
</evidence>
<keyword evidence="6 13" id="KW-0805">Transcription regulation</keyword>
<evidence type="ECO:0000256" key="13">
    <source>
        <dbReference type="RuleBase" id="RU369073"/>
    </source>
</evidence>
<feature type="domain" description="THAP-type" evidence="14">
    <location>
        <begin position="12"/>
        <end position="100"/>
    </location>
</feature>
<evidence type="ECO:0000256" key="1">
    <source>
        <dbReference type="ARBA" id="ARBA00004642"/>
    </source>
</evidence>
<dbReference type="GO" id="GO:0043565">
    <property type="term" value="F:sequence-specific DNA binding"/>
    <property type="evidence" value="ECO:0007669"/>
    <property type="project" value="UniProtKB-UniRule"/>
</dbReference>
<evidence type="ECO:0000256" key="5">
    <source>
        <dbReference type="ARBA" id="ARBA00022833"/>
    </source>
</evidence>
<keyword evidence="11 13" id="KW-0131">Cell cycle</keyword>
<evidence type="ECO:0000259" key="14">
    <source>
        <dbReference type="PROSITE" id="PS50950"/>
    </source>
</evidence>
<dbReference type="InterPro" id="IPR038441">
    <property type="entry name" value="THAP_Znf_sf"/>
</dbReference>
<dbReference type="GO" id="GO:0003700">
    <property type="term" value="F:DNA-binding transcription factor activity"/>
    <property type="evidence" value="ECO:0007669"/>
    <property type="project" value="UniProtKB-UniRule"/>
</dbReference>
<comment type="function">
    <text evidence="13">DNA-binding transcription regulator that regulates endothelial cell proliferation and G1/S cell-cycle progression. Specifically binds the 5'-[AT]NTNN[GT]GGCA[AGT]-3' core DNA sequence and acts by modulating expression of pRB-E2F cell-cycle target genes.</text>
</comment>
<evidence type="ECO:0000256" key="11">
    <source>
        <dbReference type="ARBA" id="ARBA00023306"/>
    </source>
</evidence>
<protein>
    <recommendedName>
        <fullName evidence="13">THAP domain-containing protein 1</fullName>
    </recommendedName>
</protein>
<evidence type="ECO:0000256" key="12">
    <source>
        <dbReference type="PROSITE-ProRule" id="PRU00309"/>
    </source>
</evidence>
<gene>
    <name evidence="15" type="primary">C5H2ORF42</name>
</gene>
<keyword evidence="7 13" id="KW-0175">Coiled coil</keyword>
<dbReference type="AlphaFoldDB" id="A0A1A8AFW1"/>
<evidence type="ECO:0000256" key="3">
    <source>
        <dbReference type="ARBA" id="ARBA00022723"/>
    </source>
</evidence>
<dbReference type="InterPro" id="IPR026516">
    <property type="entry name" value="THAP1/10"/>
</dbReference>
<evidence type="ECO:0000256" key="10">
    <source>
        <dbReference type="ARBA" id="ARBA00023242"/>
    </source>
</evidence>
<dbReference type="InterPro" id="IPR006612">
    <property type="entry name" value="THAP_Znf"/>
</dbReference>
<dbReference type="GO" id="GO:0008270">
    <property type="term" value="F:zinc ion binding"/>
    <property type="evidence" value="ECO:0007669"/>
    <property type="project" value="UniProtKB-KW"/>
</dbReference>
<feature type="non-terminal residue" evidence="15">
    <location>
        <position position="100"/>
    </location>
</feature>
<dbReference type="PANTHER" id="PTHR46600:SF1">
    <property type="entry name" value="THAP DOMAIN-CONTAINING PROTEIN 1"/>
    <property type="match status" value="1"/>
</dbReference>
<dbReference type="PROSITE" id="PS50950">
    <property type="entry name" value="ZF_THAP"/>
    <property type="match status" value="1"/>
</dbReference>
<evidence type="ECO:0000256" key="2">
    <source>
        <dbReference type="ARBA" id="ARBA00006177"/>
    </source>
</evidence>
<keyword evidence="3" id="KW-0479">Metal-binding</keyword>
<keyword evidence="5" id="KW-0862">Zinc</keyword>
<dbReference type="SUPFAM" id="SSF57716">
    <property type="entry name" value="Glucocorticoid receptor-like (DNA-binding domain)"/>
    <property type="match status" value="1"/>
</dbReference>
<keyword evidence="8 12" id="KW-0238">DNA-binding</keyword>
<keyword evidence="9 13" id="KW-0804">Transcription</keyword>